<dbReference type="Proteomes" id="UP000708208">
    <property type="component" value="Unassembled WGS sequence"/>
</dbReference>
<gene>
    <name evidence="1" type="ORF">AFUS01_LOCUS11129</name>
</gene>
<evidence type="ECO:0000313" key="2">
    <source>
        <dbReference type="Proteomes" id="UP000708208"/>
    </source>
</evidence>
<accession>A0A8J2K802</accession>
<dbReference type="AlphaFoldDB" id="A0A8J2K802"/>
<comment type="caution">
    <text evidence="1">The sequence shown here is derived from an EMBL/GenBank/DDBJ whole genome shotgun (WGS) entry which is preliminary data.</text>
</comment>
<organism evidence="1 2">
    <name type="scientific">Allacma fusca</name>
    <dbReference type="NCBI Taxonomy" id="39272"/>
    <lineage>
        <taxon>Eukaryota</taxon>
        <taxon>Metazoa</taxon>
        <taxon>Ecdysozoa</taxon>
        <taxon>Arthropoda</taxon>
        <taxon>Hexapoda</taxon>
        <taxon>Collembola</taxon>
        <taxon>Symphypleona</taxon>
        <taxon>Sminthuridae</taxon>
        <taxon>Allacma</taxon>
    </lineage>
</organism>
<sequence>MVRVINLLKIRFAEAQAKMAPVKKDFEMEASERNQFESWFKLLRKGKADGAKIGKGMVTKLDFVLEDDHCYYVVYSKQTWGQLDDNNNEKTIHK</sequence>
<reference evidence="1" key="1">
    <citation type="submission" date="2021-06" db="EMBL/GenBank/DDBJ databases">
        <authorList>
            <person name="Hodson N. C."/>
            <person name="Mongue J. A."/>
            <person name="Jaron S. K."/>
        </authorList>
    </citation>
    <scope>NUCLEOTIDE SEQUENCE</scope>
</reference>
<protein>
    <submittedName>
        <fullName evidence="1">Uncharacterized protein</fullName>
    </submittedName>
</protein>
<keyword evidence="2" id="KW-1185">Reference proteome</keyword>
<dbReference type="EMBL" id="CAJVCH010084674">
    <property type="protein sequence ID" value="CAG7721944.1"/>
    <property type="molecule type" value="Genomic_DNA"/>
</dbReference>
<proteinExistence type="predicted"/>
<name>A0A8J2K802_9HEXA</name>
<evidence type="ECO:0000313" key="1">
    <source>
        <dbReference type="EMBL" id="CAG7721944.1"/>
    </source>
</evidence>